<dbReference type="OrthoDB" id="213484at2"/>
<dbReference type="PANTHER" id="PTHR33164:SF101">
    <property type="entry name" value="TRANSCRIPTIONAL REPRESSOR MPRA"/>
    <property type="match status" value="1"/>
</dbReference>
<accession>A0A225DBL4</accession>
<dbReference type="SMART" id="SM00347">
    <property type="entry name" value="HTH_MARR"/>
    <property type="match status" value="1"/>
</dbReference>
<dbReference type="InterPro" id="IPR039422">
    <property type="entry name" value="MarR/SlyA-like"/>
</dbReference>
<name>A0A225DBL4_9BACT</name>
<dbReference type="Gene3D" id="1.10.10.10">
    <property type="entry name" value="Winged helix-like DNA-binding domain superfamily/Winged helix DNA-binding domain"/>
    <property type="match status" value="1"/>
</dbReference>
<dbReference type="PROSITE" id="PS50995">
    <property type="entry name" value="HTH_MARR_2"/>
    <property type="match status" value="1"/>
</dbReference>
<dbReference type="AlphaFoldDB" id="A0A225DBL4"/>
<dbReference type="PANTHER" id="PTHR33164">
    <property type="entry name" value="TRANSCRIPTIONAL REGULATOR, MARR FAMILY"/>
    <property type="match status" value="1"/>
</dbReference>
<organism evidence="2 3">
    <name type="scientific">Fimbriiglobus ruber</name>
    <dbReference type="NCBI Taxonomy" id="1908690"/>
    <lineage>
        <taxon>Bacteria</taxon>
        <taxon>Pseudomonadati</taxon>
        <taxon>Planctomycetota</taxon>
        <taxon>Planctomycetia</taxon>
        <taxon>Gemmatales</taxon>
        <taxon>Gemmataceae</taxon>
        <taxon>Fimbriiglobus</taxon>
    </lineage>
</organism>
<dbReference type="GO" id="GO:0003700">
    <property type="term" value="F:DNA-binding transcription factor activity"/>
    <property type="evidence" value="ECO:0007669"/>
    <property type="project" value="InterPro"/>
</dbReference>
<dbReference type="SUPFAM" id="SSF46785">
    <property type="entry name" value="Winged helix' DNA-binding domain"/>
    <property type="match status" value="1"/>
</dbReference>
<evidence type="ECO:0000313" key="2">
    <source>
        <dbReference type="EMBL" id="OWK34539.1"/>
    </source>
</evidence>
<dbReference type="GO" id="GO:0006950">
    <property type="term" value="P:response to stress"/>
    <property type="evidence" value="ECO:0007669"/>
    <property type="project" value="TreeGrafter"/>
</dbReference>
<dbReference type="RefSeq" id="WP_088260807.1">
    <property type="nucleotide sequence ID" value="NZ_NIDE01000020.1"/>
</dbReference>
<evidence type="ECO:0000259" key="1">
    <source>
        <dbReference type="PROSITE" id="PS50995"/>
    </source>
</evidence>
<dbReference type="InterPro" id="IPR036388">
    <property type="entry name" value="WH-like_DNA-bd_sf"/>
</dbReference>
<reference evidence="3" key="1">
    <citation type="submission" date="2017-06" db="EMBL/GenBank/DDBJ databases">
        <title>Genome analysis of Fimbriiglobus ruber SP5, the first member of the order Planctomycetales with confirmed chitinolytic capability.</title>
        <authorList>
            <person name="Ravin N.V."/>
            <person name="Rakitin A.L."/>
            <person name="Ivanova A.A."/>
            <person name="Beletsky A.V."/>
            <person name="Kulichevskaya I.S."/>
            <person name="Mardanov A.V."/>
            <person name="Dedysh S.N."/>
        </authorList>
    </citation>
    <scope>NUCLEOTIDE SEQUENCE [LARGE SCALE GENOMIC DNA]</scope>
    <source>
        <strain evidence="3">SP5</strain>
    </source>
</reference>
<dbReference type="Proteomes" id="UP000214646">
    <property type="component" value="Unassembled WGS sequence"/>
</dbReference>
<dbReference type="InterPro" id="IPR000835">
    <property type="entry name" value="HTH_MarR-typ"/>
</dbReference>
<evidence type="ECO:0000313" key="3">
    <source>
        <dbReference type="Proteomes" id="UP000214646"/>
    </source>
</evidence>
<sequence length="164" mass="18405">MSSAPAPKRRSAAPRFDSPEQEAYLGLWRTYDRLRALEDEVFGRFDLTAQQYNLLRLLRAAHPDPVPTLKLVDRLVSRAPDITRMLDKLEAGGLISRIRSSKDRRTVLVGVTGSGVALLDQIAEPLRACHERQLGHLSVNDLKTLTDLLHAARLPHEPGDSPWR</sequence>
<gene>
    <name evidence="2" type="ORF">FRUB_10510</name>
</gene>
<dbReference type="EMBL" id="NIDE01000020">
    <property type="protein sequence ID" value="OWK34539.1"/>
    <property type="molecule type" value="Genomic_DNA"/>
</dbReference>
<dbReference type="InterPro" id="IPR036390">
    <property type="entry name" value="WH_DNA-bd_sf"/>
</dbReference>
<feature type="domain" description="HTH marR-type" evidence="1">
    <location>
        <begin position="20"/>
        <end position="154"/>
    </location>
</feature>
<comment type="caution">
    <text evidence="2">The sequence shown here is derived from an EMBL/GenBank/DDBJ whole genome shotgun (WGS) entry which is preliminary data.</text>
</comment>
<proteinExistence type="predicted"/>
<protein>
    <submittedName>
        <fullName evidence="2">Transcriptional regulator, MarR family</fullName>
    </submittedName>
</protein>
<keyword evidence="3" id="KW-1185">Reference proteome</keyword>
<dbReference type="Pfam" id="PF01047">
    <property type="entry name" value="MarR"/>
    <property type="match status" value="1"/>
</dbReference>
<dbReference type="PRINTS" id="PR00598">
    <property type="entry name" value="HTHMARR"/>
</dbReference>